<dbReference type="EMBL" id="LWMH01000001">
    <property type="protein sequence ID" value="KZS45099.1"/>
    <property type="molecule type" value="Genomic_DNA"/>
</dbReference>
<evidence type="ECO:0000313" key="1">
    <source>
        <dbReference type="EMBL" id="KZS45099.1"/>
    </source>
</evidence>
<dbReference type="Proteomes" id="UP000076796">
    <property type="component" value="Unassembled WGS sequence"/>
</dbReference>
<organism evidence="1 2">
    <name type="scientific">Paenibacillus glucanolyticus</name>
    <dbReference type="NCBI Taxonomy" id="59843"/>
    <lineage>
        <taxon>Bacteria</taxon>
        <taxon>Bacillati</taxon>
        <taxon>Bacillota</taxon>
        <taxon>Bacilli</taxon>
        <taxon>Bacillales</taxon>
        <taxon>Paenibacillaceae</taxon>
        <taxon>Paenibacillus</taxon>
    </lineage>
</organism>
<reference evidence="1" key="1">
    <citation type="journal article" date="2016" name="Genome Announc.">
        <title>Draft genomes of two strains of Paenibacillus glucanolyticus with capability to degrade lignocellulose.</title>
        <authorList>
            <person name="Mathews S.L."/>
            <person name="Pawlak J."/>
            <person name="Grunden A.M."/>
        </authorList>
    </citation>
    <scope>NUCLEOTIDE SEQUENCE [LARGE SCALE GENOMIC DNA]</scope>
    <source>
        <strain evidence="1">SLM1</strain>
    </source>
</reference>
<accession>A0A163GQX0</accession>
<proteinExistence type="predicted"/>
<dbReference type="RefSeq" id="WP_063477604.1">
    <property type="nucleotide sequence ID" value="NZ_JBCMWP010000019.1"/>
</dbReference>
<protein>
    <submittedName>
        <fullName evidence="1">Uncharacterized protein</fullName>
    </submittedName>
</protein>
<gene>
    <name evidence="1" type="ORF">AWU65_03715</name>
</gene>
<dbReference type="AlphaFoldDB" id="A0A163GQX0"/>
<sequence length="90" mass="10759">MSMKTDVESLLETMSFLLAQLEKEQNQQYIPMHDYLRIQELAEVHLTDQSFFHDQEQQLEMLIERIQRTLEDYQTDPGIVEEENIKNGDK</sequence>
<comment type="caution">
    <text evidence="1">The sequence shown here is derived from an EMBL/GenBank/DDBJ whole genome shotgun (WGS) entry which is preliminary data.</text>
</comment>
<name>A0A163GQX0_9BACL</name>
<evidence type="ECO:0000313" key="2">
    <source>
        <dbReference type="Proteomes" id="UP000076796"/>
    </source>
</evidence>
<keyword evidence="2" id="KW-1185">Reference proteome</keyword>
<dbReference type="OrthoDB" id="10006031at2"/>